<keyword evidence="2" id="KW-0614">Plasmid</keyword>
<accession>A0ABY6GGM6</accession>
<dbReference type="InterPro" id="IPR003615">
    <property type="entry name" value="HNH_nuc"/>
</dbReference>
<dbReference type="InterPro" id="IPR002711">
    <property type="entry name" value="HNH"/>
</dbReference>
<dbReference type="EMBL" id="CP106883">
    <property type="protein sequence ID" value="UYG54048.1"/>
    <property type="molecule type" value="Genomic_DNA"/>
</dbReference>
<evidence type="ECO:0000313" key="3">
    <source>
        <dbReference type="Proteomes" id="UP001162800"/>
    </source>
</evidence>
<keyword evidence="2" id="KW-0540">Nuclease</keyword>
<dbReference type="GO" id="GO:0004519">
    <property type="term" value="F:endonuclease activity"/>
    <property type="evidence" value="ECO:0007669"/>
    <property type="project" value="UniProtKB-KW"/>
</dbReference>
<gene>
    <name evidence="2" type="ORF">M9799_20200</name>
</gene>
<feature type="domain" description="HNH" evidence="1">
    <location>
        <begin position="57"/>
        <end position="107"/>
    </location>
</feature>
<keyword evidence="3" id="KW-1185">Reference proteome</keyword>
<dbReference type="Gene3D" id="1.10.30.50">
    <property type="match status" value="1"/>
</dbReference>
<keyword evidence="2" id="KW-0378">Hydrolase</keyword>
<proteinExistence type="predicted"/>
<evidence type="ECO:0000313" key="2">
    <source>
        <dbReference type="EMBL" id="UYG54048.1"/>
    </source>
</evidence>
<dbReference type="CDD" id="cd00085">
    <property type="entry name" value="HNHc"/>
    <property type="match status" value="1"/>
</dbReference>
<dbReference type="Proteomes" id="UP001162800">
    <property type="component" value="Plasmid unnamed2"/>
</dbReference>
<protein>
    <submittedName>
        <fullName evidence="2">HNH endonuclease</fullName>
    </submittedName>
</protein>
<sequence length="230" mass="26761">MLKAPELSDELKEFCSDFSTDVNNFRPSYWDAEENGDLQKYKKFVKDHYKVNQNYTCVYCRQRIVVENNSAWDLEHIVPKNLRPEWMLLGNNLCIACKDCNNHKSDKNTLVNKRLKKYPSNKDAFLIFHPHFDDYDTHINVVSEGEFYFPRTNKGLKTYDYCGLSRFFLKLADINSSADGYDFLMLKVVTEITETEDLNTRASLLSLLSGLFNKATKVNSMKQMENLIGS</sequence>
<keyword evidence="2" id="KW-0255">Endonuclease</keyword>
<reference evidence="2" key="1">
    <citation type="submission" date="2022-09" db="EMBL/GenBank/DDBJ databases">
        <title>The complete genome of Acidovorax sp. 5MLIR.</title>
        <authorList>
            <person name="Liu L."/>
            <person name="Yue J."/>
            <person name="Yang F."/>
            <person name="Yuan J."/>
            <person name="Li L."/>
        </authorList>
    </citation>
    <scope>NUCLEOTIDE SEQUENCE</scope>
    <source>
        <strain evidence="2">5MLIR</strain>
        <plasmid evidence="2">unnamed2</plasmid>
    </source>
</reference>
<dbReference type="Pfam" id="PF01844">
    <property type="entry name" value="HNH"/>
    <property type="match status" value="1"/>
</dbReference>
<evidence type="ECO:0000259" key="1">
    <source>
        <dbReference type="Pfam" id="PF01844"/>
    </source>
</evidence>
<name>A0ABY6GGM6_9BURK</name>
<dbReference type="RefSeq" id="WP_231045089.1">
    <property type="nucleotide sequence ID" value="NZ_CP106883.1"/>
</dbReference>
<organism evidence="2 3">
    <name type="scientific">Comamonas endophytica</name>
    <dbReference type="NCBI Taxonomy" id="2949090"/>
    <lineage>
        <taxon>Bacteria</taxon>
        <taxon>Pseudomonadati</taxon>
        <taxon>Pseudomonadota</taxon>
        <taxon>Betaproteobacteria</taxon>
        <taxon>Burkholderiales</taxon>
        <taxon>Comamonadaceae</taxon>
        <taxon>Comamonas</taxon>
    </lineage>
</organism>
<geneLocation type="plasmid" evidence="2 3">
    <name>unnamed2</name>
</geneLocation>